<dbReference type="RefSeq" id="WP_305001567.1">
    <property type="nucleotide sequence ID" value="NZ_JAUQUB010000001.1"/>
</dbReference>
<evidence type="ECO:0000256" key="5">
    <source>
        <dbReference type="SAM" id="Phobius"/>
    </source>
</evidence>
<evidence type="ECO:0000256" key="3">
    <source>
        <dbReference type="ARBA" id="ARBA00022989"/>
    </source>
</evidence>
<protein>
    <submittedName>
        <fullName evidence="7">RDD family protein</fullName>
    </submittedName>
</protein>
<dbReference type="Proteomes" id="UP001241072">
    <property type="component" value="Unassembled WGS sequence"/>
</dbReference>
<dbReference type="PANTHER" id="PTHR38480:SF1">
    <property type="entry name" value="SLR0254 PROTEIN"/>
    <property type="match status" value="1"/>
</dbReference>
<feature type="transmembrane region" description="Helical" evidence="5">
    <location>
        <begin position="126"/>
        <end position="151"/>
    </location>
</feature>
<comment type="subcellular location">
    <subcellularLocation>
        <location evidence="1">Membrane</location>
        <topology evidence="1">Multi-pass membrane protein</topology>
    </subcellularLocation>
</comment>
<reference evidence="7 8" key="1">
    <citation type="submission" date="2023-07" db="EMBL/GenBank/DDBJ databases">
        <title>Protaetiibacter sp. nov WY-16 isolated from soil.</title>
        <authorList>
            <person name="Liu B."/>
            <person name="Wan Y."/>
        </authorList>
    </citation>
    <scope>NUCLEOTIDE SEQUENCE [LARGE SCALE GENOMIC DNA]</scope>
    <source>
        <strain evidence="7 8">WY-16</strain>
    </source>
</reference>
<keyword evidence="3 5" id="KW-1133">Transmembrane helix</keyword>
<feature type="transmembrane region" description="Helical" evidence="5">
    <location>
        <begin position="37"/>
        <end position="63"/>
    </location>
</feature>
<keyword evidence="4 5" id="KW-0472">Membrane</keyword>
<keyword evidence="2 5" id="KW-0812">Transmembrane</keyword>
<name>A0ABT9BL27_9MICO</name>
<evidence type="ECO:0000256" key="1">
    <source>
        <dbReference type="ARBA" id="ARBA00004141"/>
    </source>
</evidence>
<evidence type="ECO:0000256" key="4">
    <source>
        <dbReference type="ARBA" id="ARBA00023136"/>
    </source>
</evidence>
<comment type="caution">
    <text evidence="7">The sequence shown here is derived from an EMBL/GenBank/DDBJ whole genome shotgun (WGS) entry which is preliminary data.</text>
</comment>
<gene>
    <name evidence="7" type="ORF">Q5716_02815</name>
</gene>
<proteinExistence type="predicted"/>
<feature type="transmembrane region" description="Helical" evidence="5">
    <location>
        <begin position="75"/>
        <end position="95"/>
    </location>
</feature>
<evidence type="ECO:0000256" key="2">
    <source>
        <dbReference type="ARBA" id="ARBA00022692"/>
    </source>
</evidence>
<dbReference type="InterPro" id="IPR010432">
    <property type="entry name" value="RDD"/>
</dbReference>
<evidence type="ECO:0000313" key="7">
    <source>
        <dbReference type="EMBL" id="MDO7881152.1"/>
    </source>
</evidence>
<evidence type="ECO:0000259" key="6">
    <source>
        <dbReference type="Pfam" id="PF06271"/>
    </source>
</evidence>
<keyword evidence="8" id="KW-1185">Reference proteome</keyword>
<feature type="domain" description="RDD" evidence="6">
    <location>
        <begin position="35"/>
        <end position="164"/>
    </location>
</feature>
<dbReference type="Pfam" id="PF06271">
    <property type="entry name" value="RDD"/>
    <property type="match status" value="1"/>
</dbReference>
<organism evidence="7 8">
    <name type="scientific">Antiquaquibacter soli</name>
    <dbReference type="NCBI Taxonomy" id="3064523"/>
    <lineage>
        <taxon>Bacteria</taxon>
        <taxon>Bacillati</taxon>
        <taxon>Actinomycetota</taxon>
        <taxon>Actinomycetes</taxon>
        <taxon>Micrococcales</taxon>
        <taxon>Microbacteriaceae</taxon>
        <taxon>Antiquaquibacter</taxon>
    </lineage>
</organism>
<dbReference type="PANTHER" id="PTHR38480">
    <property type="entry name" value="SLR0254 PROTEIN"/>
    <property type="match status" value="1"/>
</dbReference>
<accession>A0ABT9BL27</accession>
<evidence type="ECO:0000313" key="8">
    <source>
        <dbReference type="Proteomes" id="UP001241072"/>
    </source>
</evidence>
<dbReference type="EMBL" id="JAUQUB010000001">
    <property type="protein sequence ID" value="MDO7881152.1"/>
    <property type="molecule type" value="Genomic_DNA"/>
</dbReference>
<sequence>MSTPAAVPRTDAVAHDEAANGLIIGEAVALDLRPAAFVLRAAGAAIDFVAYFGTYLLLLWLLLTYAGQLGLDEALTRAISVVGLVIAIVVVPTAVETLSQGKSLGKLAVGARIVRDDGGSIGFRHAFIRALTGVFEIFGTLGGGAAIIALLNSRSQRLGDLVAGTYSQNERVPHAVTPVFGVPVVLQEWSRTADVARMPDGLSRRIAQFLAQATALTPQTRSRLAAGLANEASVFVSPVPAVDPELFLAGVSAIRRDREFAALELQKRGLERLAPALRGMPRGFPDRG</sequence>